<accession>A0A3D5IZW0</accession>
<evidence type="ECO:0000259" key="2">
    <source>
        <dbReference type="Pfam" id="PF13568"/>
    </source>
</evidence>
<feature type="domain" description="Outer membrane protein beta-barrel" evidence="2">
    <location>
        <begin position="20"/>
        <end position="183"/>
    </location>
</feature>
<name>A0A3D5IZW0_9FLAO</name>
<organism evidence="3 4">
    <name type="scientific">Zunongwangia profunda</name>
    <dbReference type="NCBI Taxonomy" id="398743"/>
    <lineage>
        <taxon>Bacteria</taxon>
        <taxon>Pseudomonadati</taxon>
        <taxon>Bacteroidota</taxon>
        <taxon>Flavobacteriia</taxon>
        <taxon>Flavobacteriales</taxon>
        <taxon>Flavobacteriaceae</taxon>
        <taxon>Zunongwangia</taxon>
    </lineage>
</organism>
<comment type="caution">
    <text evidence="3">The sequence shown here is derived from an EMBL/GenBank/DDBJ whole genome shotgun (WGS) entry which is preliminary data.</text>
</comment>
<evidence type="ECO:0000256" key="1">
    <source>
        <dbReference type="SAM" id="SignalP"/>
    </source>
</evidence>
<proteinExistence type="predicted"/>
<sequence length="201" mass="22320">MKKSILIIALVLFGATTMSAQEAWNFGIKGGVNFANFTGDDFSSDNSRTSFNVGLLAEIPLADRFSIQPEVLYSGQGYEIYENDQANFLDVDDNVEYQLDYVSVPVLAKIYLVDGLSVQAGPTFNFKVNEEIDYQPTQDGGDIDNPYPGAQDFEFGGAAGLEYKFNNGFFIQGRYTYGFSETFEDLDIHNSVWQAGVGFMF</sequence>
<dbReference type="InterPro" id="IPR011250">
    <property type="entry name" value="OMP/PagP_B-barrel"/>
</dbReference>
<dbReference type="Pfam" id="PF13568">
    <property type="entry name" value="OMP_b-brl_2"/>
    <property type="match status" value="1"/>
</dbReference>
<dbReference type="Proteomes" id="UP000264330">
    <property type="component" value="Unassembled WGS sequence"/>
</dbReference>
<dbReference type="SUPFAM" id="SSF56925">
    <property type="entry name" value="OMPA-like"/>
    <property type="match status" value="1"/>
</dbReference>
<dbReference type="EMBL" id="DPMF01000223">
    <property type="protein sequence ID" value="HCV81234.1"/>
    <property type="molecule type" value="Genomic_DNA"/>
</dbReference>
<gene>
    <name evidence="3" type="ORF">DGQ38_09305</name>
</gene>
<reference evidence="3 4" key="1">
    <citation type="journal article" date="2018" name="Nat. Biotechnol.">
        <title>A standardized bacterial taxonomy based on genome phylogeny substantially revises the tree of life.</title>
        <authorList>
            <person name="Parks D.H."/>
            <person name="Chuvochina M."/>
            <person name="Waite D.W."/>
            <person name="Rinke C."/>
            <person name="Skarshewski A."/>
            <person name="Chaumeil P.A."/>
            <person name="Hugenholtz P."/>
        </authorList>
    </citation>
    <scope>NUCLEOTIDE SEQUENCE [LARGE SCALE GENOMIC DNA]</scope>
    <source>
        <strain evidence="3">UBA9359</strain>
    </source>
</reference>
<dbReference type="RefSeq" id="WP_013071298.1">
    <property type="nucleotide sequence ID" value="NZ_CAJXAW010000070.1"/>
</dbReference>
<evidence type="ECO:0000313" key="4">
    <source>
        <dbReference type="Proteomes" id="UP000264330"/>
    </source>
</evidence>
<dbReference type="InterPro" id="IPR025665">
    <property type="entry name" value="Beta-barrel_OMP_2"/>
</dbReference>
<feature type="signal peptide" evidence="1">
    <location>
        <begin position="1"/>
        <end position="20"/>
    </location>
</feature>
<keyword evidence="1" id="KW-0732">Signal</keyword>
<protein>
    <submittedName>
        <fullName evidence="3">PorT family protein</fullName>
    </submittedName>
</protein>
<dbReference type="OMA" id="SARYMIG"/>
<feature type="chain" id="PRO_5017823368" evidence="1">
    <location>
        <begin position="21"/>
        <end position="201"/>
    </location>
</feature>
<dbReference type="AlphaFoldDB" id="A0A3D5IZW0"/>
<evidence type="ECO:0000313" key="3">
    <source>
        <dbReference type="EMBL" id="HCV81234.1"/>
    </source>
</evidence>